<protein>
    <submittedName>
        <fullName evidence="1">Uncharacterized protein</fullName>
    </submittedName>
</protein>
<dbReference type="GeneID" id="5971325"/>
<dbReference type="AlphaFoldDB" id="Q0UWE7"/>
<evidence type="ECO:0000313" key="1">
    <source>
        <dbReference type="EMBL" id="EAT89122.1"/>
    </source>
</evidence>
<evidence type="ECO:0000313" key="2">
    <source>
        <dbReference type="Proteomes" id="UP000001055"/>
    </source>
</evidence>
<dbReference type="InParanoid" id="Q0UWE7"/>
<gene>
    <name evidence="1" type="ORF">SNOG_03917</name>
</gene>
<organism evidence="1 2">
    <name type="scientific">Phaeosphaeria nodorum (strain SN15 / ATCC MYA-4574 / FGSC 10173)</name>
    <name type="common">Glume blotch fungus</name>
    <name type="synonym">Parastagonospora nodorum</name>
    <dbReference type="NCBI Taxonomy" id="321614"/>
    <lineage>
        <taxon>Eukaryota</taxon>
        <taxon>Fungi</taxon>
        <taxon>Dikarya</taxon>
        <taxon>Ascomycota</taxon>
        <taxon>Pezizomycotina</taxon>
        <taxon>Dothideomycetes</taxon>
        <taxon>Pleosporomycetidae</taxon>
        <taxon>Pleosporales</taxon>
        <taxon>Pleosporineae</taxon>
        <taxon>Phaeosphaeriaceae</taxon>
        <taxon>Parastagonospora</taxon>
    </lineage>
</organism>
<dbReference type="RefSeq" id="XP_001794462.1">
    <property type="nucleotide sequence ID" value="XM_001794410.1"/>
</dbReference>
<sequence>MANQATQIFAQQAVRSHHDSTLQGCSCIIITCVRVPIVPPLVLVQEKKFSATQRIAVALVFEPALEAARLDNMVARQRDGFINAQVLELSERYNVENLTAMTQIFRFVSSDS</sequence>
<dbReference type="Proteomes" id="UP000001055">
    <property type="component" value="Unassembled WGS sequence"/>
</dbReference>
<dbReference type="KEGG" id="pno:SNOG_03917"/>
<name>Q0UWE7_PHANO</name>
<dbReference type="EMBL" id="CH445329">
    <property type="protein sequence ID" value="EAT89122.1"/>
    <property type="molecule type" value="Genomic_DNA"/>
</dbReference>
<accession>Q0UWE7</accession>
<reference evidence="2" key="1">
    <citation type="journal article" date="2007" name="Plant Cell">
        <title>Dothideomycete-plant interactions illuminated by genome sequencing and EST analysis of the wheat pathogen Stagonospora nodorum.</title>
        <authorList>
            <person name="Hane J.K."/>
            <person name="Lowe R.G."/>
            <person name="Solomon P.S."/>
            <person name="Tan K.C."/>
            <person name="Schoch C.L."/>
            <person name="Spatafora J.W."/>
            <person name="Crous P.W."/>
            <person name="Kodira C."/>
            <person name="Birren B.W."/>
            <person name="Galagan J.E."/>
            <person name="Torriani S.F."/>
            <person name="McDonald B.A."/>
            <person name="Oliver R.P."/>
        </authorList>
    </citation>
    <scope>NUCLEOTIDE SEQUENCE [LARGE SCALE GENOMIC DNA]</scope>
    <source>
        <strain evidence="2">SN15 / ATCC MYA-4574 / FGSC 10173</strain>
    </source>
</reference>
<proteinExistence type="predicted"/>